<keyword evidence="1" id="KW-0472">Membrane</keyword>
<evidence type="ECO:0000313" key="4">
    <source>
        <dbReference type="Proteomes" id="UP000546200"/>
    </source>
</evidence>
<dbReference type="RefSeq" id="WP_184055032.1">
    <property type="nucleotide sequence ID" value="NZ_JACIJK010000002.1"/>
</dbReference>
<keyword evidence="1" id="KW-0812">Transmembrane</keyword>
<feature type="transmembrane region" description="Helical" evidence="1">
    <location>
        <begin position="20"/>
        <end position="41"/>
    </location>
</feature>
<proteinExistence type="predicted"/>
<organism evidence="3 4">
    <name type="scientific">Sphingomonas aerophila</name>
    <dbReference type="NCBI Taxonomy" id="1344948"/>
    <lineage>
        <taxon>Bacteria</taxon>
        <taxon>Pseudomonadati</taxon>
        <taxon>Pseudomonadota</taxon>
        <taxon>Alphaproteobacteria</taxon>
        <taxon>Sphingomonadales</taxon>
        <taxon>Sphingomonadaceae</taxon>
        <taxon>Sphingomonas</taxon>
    </lineage>
</organism>
<dbReference type="InterPro" id="IPR012495">
    <property type="entry name" value="TadE-like_dom"/>
</dbReference>
<dbReference type="EMBL" id="JACIJK010000002">
    <property type="protein sequence ID" value="MBB5714061.1"/>
    <property type="molecule type" value="Genomic_DNA"/>
</dbReference>
<comment type="caution">
    <text evidence="3">The sequence shown here is derived from an EMBL/GenBank/DDBJ whole genome shotgun (WGS) entry which is preliminary data.</text>
</comment>
<reference evidence="3 4" key="1">
    <citation type="submission" date="2020-08" db="EMBL/GenBank/DDBJ databases">
        <title>Genomic Encyclopedia of Type Strains, Phase IV (KMG-IV): sequencing the most valuable type-strain genomes for metagenomic binning, comparative biology and taxonomic classification.</title>
        <authorList>
            <person name="Goeker M."/>
        </authorList>
    </citation>
    <scope>NUCLEOTIDE SEQUENCE [LARGE SCALE GENOMIC DNA]</scope>
    <source>
        <strain evidence="3 4">DSM 100044</strain>
    </source>
</reference>
<gene>
    <name evidence="3" type="ORF">FHS94_000884</name>
</gene>
<name>A0A7W9BBD3_9SPHN</name>
<keyword evidence="1" id="KW-1133">Transmembrane helix</keyword>
<dbReference type="Proteomes" id="UP000546200">
    <property type="component" value="Unassembled WGS sequence"/>
</dbReference>
<dbReference type="Pfam" id="PF07811">
    <property type="entry name" value="TadE"/>
    <property type="match status" value="1"/>
</dbReference>
<evidence type="ECO:0000256" key="1">
    <source>
        <dbReference type="SAM" id="Phobius"/>
    </source>
</evidence>
<sequence length="233" mass="24968">MTRLLARLRDQHRGVALIEFALMAPIFITMILGGSELANYITVRMRISQIALQIADNAARMGNGSKLSAKKITDVDINDLFQGAQMESGGDKGLDLKKNGRVILSDVEPVANTSTNSTYRIGWQRCFGDQTSHASAFGRSGDTNLVGVGPSTALASGYTQTIALQDGATMFVEVFYKYQPLIAGKWIAEKNITEVASMSVRDRRDLTSDSSAGSAATHPDGVYKVAGVTPATC</sequence>
<evidence type="ECO:0000313" key="3">
    <source>
        <dbReference type="EMBL" id="MBB5714061.1"/>
    </source>
</evidence>
<dbReference type="AlphaFoldDB" id="A0A7W9BBD3"/>
<evidence type="ECO:0000259" key="2">
    <source>
        <dbReference type="Pfam" id="PF07811"/>
    </source>
</evidence>
<feature type="domain" description="TadE-like" evidence="2">
    <location>
        <begin position="14"/>
        <end position="55"/>
    </location>
</feature>
<keyword evidence="4" id="KW-1185">Reference proteome</keyword>
<protein>
    <submittedName>
        <fullName evidence="3">Flp pilus assembly protein TadG</fullName>
    </submittedName>
</protein>
<accession>A0A7W9BBD3</accession>